<evidence type="ECO:0000313" key="2">
    <source>
        <dbReference type="EMBL" id="GMH80624.1"/>
    </source>
</evidence>
<dbReference type="Proteomes" id="UP001162640">
    <property type="component" value="Unassembled WGS sequence"/>
</dbReference>
<dbReference type="AlphaFoldDB" id="A0A9W7AYW7"/>
<reference evidence="3" key="1">
    <citation type="journal article" date="2023" name="Commun. Biol.">
        <title>Genome analysis of Parmales, the sister group of diatoms, reveals the evolutionary specialization of diatoms from phago-mixotrophs to photoautotrophs.</title>
        <authorList>
            <person name="Ban H."/>
            <person name="Sato S."/>
            <person name="Yoshikawa S."/>
            <person name="Yamada K."/>
            <person name="Nakamura Y."/>
            <person name="Ichinomiya M."/>
            <person name="Sato N."/>
            <person name="Blanc-Mathieu R."/>
            <person name="Endo H."/>
            <person name="Kuwata A."/>
            <person name="Ogata H."/>
        </authorList>
    </citation>
    <scope>NUCLEOTIDE SEQUENCE [LARGE SCALE GENOMIC DNA]</scope>
</reference>
<accession>A0A9W7AYW7</accession>
<feature type="transmembrane region" description="Helical" evidence="1">
    <location>
        <begin position="88"/>
        <end position="113"/>
    </location>
</feature>
<gene>
    <name evidence="2" type="ORF">TL16_g08626</name>
</gene>
<keyword evidence="1" id="KW-0472">Membrane</keyword>
<keyword evidence="1" id="KW-0812">Transmembrane</keyword>
<feature type="transmembrane region" description="Helical" evidence="1">
    <location>
        <begin position="322"/>
        <end position="344"/>
    </location>
</feature>
<protein>
    <submittedName>
        <fullName evidence="2">Uncharacterized protein</fullName>
    </submittedName>
</protein>
<evidence type="ECO:0000256" key="1">
    <source>
        <dbReference type="SAM" id="Phobius"/>
    </source>
</evidence>
<comment type="caution">
    <text evidence="2">The sequence shown here is derived from an EMBL/GenBank/DDBJ whole genome shotgun (WGS) entry which is preliminary data.</text>
</comment>
<dbReference type="EMBL" id="BLQM01000285">
    <property type="protein sequence ID" value="GMH80624.1"/>
    <property type="molecule type" value="Genomic_DNA"/>
</dbReference>
<feature type="transmembrane region" description="Helical" evidence="1">
    <location>
        <begin position="283"/>
        <end position="307"/>
    </location>
</feature>
<feature type="transmembrane region" description="Helical" evidence="1">
    <location>
        <begin position="119"/>
        <end position="141"/>
    </location>
</feature>
<keyword evidence="1" id="KW-1133">Transmembrane helix</keyword>
<name>A0A9W7AYW7_9STRA</name>
<feature type="transmembrane region" description="Helical" evidence="1">
    <location>
        <begin position="219"/>
        <end position="242"/>
    </location>
</feature>
<feature type="transmembrane region" description="Helical" evidence="1">
    <location>
        <begin position="406"/>
        <end position="427"/>
    </location>
</feature>
<proteinExistence type="predicted"/>
<feature type="transmembrane region" description="Helical" evidence="1">
    <location>
        <begin position="194"/>
        <end position="213"/>
    </location>
</feature>
<organism evidence="2 3">
    <name type="scientific">Triparma laevis f. inornata</name>
    <dbReference type="NCBI Taxonomy" id="1714386"/>
    <lineage>
        <taxon>Eukaryota</taxon>
        <taxon>Sar</taxon>
        <taxon>Stramenopiles</taxon>
        <taxon>Ochrophyta</taxon>
        <taxon>Bolidophyceae</taxon>
        <taxon>Parmales</taxon>
        <taxon>Triparmaceae</taxon>
        <taxon>Triparma</taxon>
    </lineage>
</organism>
<feature type="transmembrane region" description="Helical" evidence="1">
    <location>
        <begin position="365"/>
        <end position="386"/>
    </location>
</feature>
<sequence length="508" mass="57685">MEVMKPRKLASSLPTLEKIDNLTQADCVTLARGFDYLSKTSGNNDDAIGNFLKRFPVMKYMSERNPILEDLLVFTSVRLANDGKKYAAVRLLGCALLSLFDTVTDVYMIYTYWTTDQVGFAYASLASLLLNIVGQMVIVFFQNSHQSKRKMLREIMYVLSFTKPGVDAYRVVIGAEQGVGAMYDPKSELVSSKIIEMFTVAVPGAIIQSYAFLTGSSQSSAAIFSLVVSIFTASFTSTGLSFDLDLDLTRRSTNPTFYGYIPDGSKEKMKTFAFMSFVSACQLIAKTLCCALCVVESSTAVFAYLGIDMALYLAYKLLRWDFYYWLPIYGLPGAFFAFWSRVIVKIVVDFTACVHFRHAYELGGSYFTFTFLTMPVDCFYFGSRYLEHVESDAGKSRQLPMVLNAPQVYGFIGGVMALQVMTFVLFLRTINPEYIRTFYSSRSGNAQAMAAFYENNEDTHKLENFNRNRHKWKKIKEEVLTWVNSKILEWNESQPEWWDARRKAAIYD</sequence>
<evidence type="ECO:0000313" key="3">
    <source>
        <dbReference type="Proteomes" id="UP001162640"/>
    </source>
</evidence>